<keyword evidence="2" id="KW-0238">DNA-binding</keyword>
<dbReference type="Pfam" id="PF02463">
    <property type="entry name" value="SMC_N"/>
    <property type="match status" value="1"/>
</dbReference>
<reference evidence="4" key="1">
    <citation type="submission" date="2013-08" db="EMBL/GenBank/DDBJ databases">
        <authorList>
            <person name="Mendez C."/>
            <person name="Richter M."/>
            <person name="Ferrer M."/>
            <person name="Sanchez J."/>
        </authorList>
    </citation>
    <scope>NUCLEOTIDE SEQUENCE</scope>
</reference>
<dbReference type="InterPro" id="IPR027417">
    <property type="entry name" value="P-loop_NTPase"/>
</dbReference>
<dbReference type="SUPFAM" id="SSF52540">
    <property type="entry name" value="P-loop containing nucleoside triphosphate hydrolases"/>
    <property type="match status" value="1"/>
</dbReference>
<proteinExistence type="predicted"/>
<dbReference type="AlphaFoldDB" id="T0Y193"/>
<evidence type="ECO:0000259" key="3">
    <source>
        <dbReference type="Pfam" id="PF02463"/>
    </source>
</evidence>
<sequence>RVGEKALVAVAVVFAIFNLNPAPFCMLDEVDAPMDEGSIARFIGLVRELSTRVQLILISHNRLSLESADNLIGVTMQEPGVSRLVAVSIEEATRLAAAG</sequence>
<evidence type="ECO:0000313" key="4">
    <source>
        <dbReference type="EMBL" id="EQD26763.1"/>
    </source>
</evidence>
<evidence type="ECO:0000256" key="2">
    <source>
        <dbReference type="ARBA" id="ARBA00023125"/>
    </source>
</evidence>
<comment type="caution">
    <text evidence="4">The sequence shown here is derived from an EMBL/GenBank/DDBJ whole genome shotgun (WGS) entry which is preliminary data.</text>
</comment>
<gene>
    <name evidence="4" type="ORF">B1A_21777</name>
</gene>
<dbReference type="PANTHER" id="PTHR42963:SF1">
    <property type="entry name" value="DUF4476 DOMAIN-CONTAINING PROTEIN"/>
    <property type="match status" value="1"/>
</dbReference>
<protein>
    <submittedName>
        <fullName evidence="4">Chromosome segregation protein SMC</fullName>
    </submittedName>
</protein>
<organism evidence="4">
    <name type="scientific">mine drainage metagenome</name>
    <dbReference type="NCBI Taxonomy" id="410659"/>
    <lineage>
        <taxon>unclassified sequences</taxon>
        <taxon>metagenomes</taxon>
        <taxon>ecological metagenomes</taxon>
    </lineage>
</organism>
<dbReference type="GO" id="GO:0005737">
    <property type="term" value="C:cytoplasm"/>
    <property type="evidence" value="ECO:0007669"/>
    <property type="project" value="TreeGrafter"/>
</dbReference>
<name>T0Y193_9ZZZZ</name>
<dbReference type="InterPro" id="IPR050308">
    <property type="entry name" value="MukB/SMC"/>
</dbReference>
<feature type="non-terminal residue" evidence="4">
    <location>
        <position position="1"/>
    </location>
</feature>
<dbReference type="GO" id="GO:0003677">
    <property type="term" value="F:DNA binding"/>
    <property type="evidence" value="ECO:0007669"/>
    <property type="project" value="UniProtKB-KW"/>
</dbReference>
<dbReference type="InterPro" id="IPR003395">
    <property type="entry name" value="RecF/RecN/SMC_N"/>
</dbReference>
<reference evidence="4" key="2">
    <citation type="journal article" date="2014" name="ISME J.">
        <title>Microbial stratification in low pH oxic and suboxic macroscopic growths along an acid mine drainage.</title>
        <authorList>
            <person name="Mendez-Garcia C."/>
            <person name="Mesa V."/>
            <person name="Sprenger R.R."/>
            <person name="Richter M."/>
            <person name="Diez M.S."/>
            <person name="Solano J."/>
            <person name="Bargiela R."/>
            <person name="Golyshina O.V."/>
            <person name="Manteca A."/>
            <person name="Ramos J.L."/>
            <person name="Gallego J.R."/>
            <person name="Llorente I."/>
            <person name="Martins Dos Santos V.A."/>
            <person name="Jensen O.N."/>
            <person name="Pelaez A.I."/>
            <person name="Sanchez J."/>
            <person name="Ferrer M."/>
        </authorList>
    </citation>
    <scope>NUCLEOTIDE SEQUENCE</scope>
</reference>
<dbReference type="Gene3D" id="3.40.50.300">
    <property type="entry name" value="P-loop containing nucleotide triphosphate hydrolases"/>
    <property type="match status" value="1"/>
</dbReference>
<dbReference type="PANTHER" id="PTHR42963">
    <property type="entry name" value="CHROMOSOME PARTITION PROTEIN MUKB"/>
    <property type="match status" value="1"/>
</dbReference>
<feature type="domain" description="RecF/RecN/SMC N-terminal" evidence="3">
    <location>
        <begin position="3"/>
        <end position="82"/>
    </location>
</feature>
<keyword evidence="1" id="KW-0963">Cytoplasm</keyword>
<accession>T0Y193</accession>
<dbReference type="EMBL" id="AUZX01016096">
    <property type="protein sequence ID" value="EQD26763.1"/>
    <property type="molecule type" value="Genomic_DNA"/>
</dbReference>
<evidence type="ECO:0000256" key="1">
    <source>
        <dbReference type="ARBA" id="ARBA00022490"/>
    </source>
</evidence>